<keyword evidence="7" id="KW-0687">Ribonucleoprotein</keyword>
<dbReference type="Pfam" id="PF01084">
    <property type="entry name" value="Ribosomal_S18"/>
    <property type="match status" value="1"/>
</dbReference>
<dbReference type="InterPro" id="IPR001648">
    <property type="entry name" value="Ribosomal_bS18"/>
</dbReference>
<keyword evidence="5" id="KW-0689">Ribosomal protein</keyword>
<dbReference type="Ensembl" id="ENSLLET00000040986.1">
    <property type="protein sequence ID" value="ENSLLEP00000039402.1"/>
    <property type="gene ID" value="ENSLLEG00000025045.1"/>
</dbReference>
<evidence type="ECO:0000256" key="5">
    <source>
        <dbReference type="ARBA" id="ARBA00022980"/>
    </source>
</evidence>
<proteinExistence type="inferred from homology"/>
<evidence type="ECO:0000256" key="3">
    <source>
        <dbReference type="ARBA" id="ARBA00022553"/>
    </source>
</evidence>
<protein>
    <recommendedName>
        <fullName evidence="9">Small ribosomal subunit protein mS40</fullName>
    </recommendedName>
    <alternativeName>
        <fullName evidence="8">28S ribosomal protein S18-2, mitochondrial</fullName>
    </alternativeName>
    <alternativeName>
        <fullName evidence="10">28S ribosomal protein S18b, mitochondrial</fullName>
    </alternativeName>
</protein>
<dbReference type="SUPFAM" id="SSF46911">
    <property type="entry name" value="Ribosomal protein S18"/>
    <property type="match status" value="1"/>
</dbReference>
<dbReference type="Gene3D" id="4.10.640.10">
    <property type="entry name" value="Ribosomal protein S18"/>
    <property type="match status" value="1"/>
</dbReference>
<sequence>MAASFGRLIVAGVRGGVRSQTPVFRVPALARPLTSETDPFDSAARYRDQPWEYLTSEEYLARYGNKPVWANYRRNHKGPIPPQKTRKTCIRGEKVCGNPCPICRDQKLFVIYRNVNLLQQFISSHTGIVFDPTKTGVCMKQQKLLEKAIAEAQDHGLLPVSTPHVDLFQEDFTNTHGAVSHTPPAPAGPWYPWYEWQQPPENEVKRLRKLYRPYLKELIGGN</sequence>
<evidence type="ECO:0000256" key="4">
    <source>
        <dbReference type="ARBA" id="ARBA00022946"/>
    </source>
</evidence>
<evidence type="ECO:0000313" key="12">
    <source>
        <dbReference type="Proteomes" id="UP000694569"/>
    </source>
</evidence>
<comment type="subcellular location">
    <subcellularLocation>
        <location evidence="1">Mitochondrion</location>
    </subcellularLocation>
</comment>
<evidence type="ECO:0000256" key="6">
    <source>
        <dbReference type="ARBA" id="ARBA00023128"/>
    </source>
</evidence>
<dbReference type="GO" id="GO:0005763">
    <property type="term" value="C:mitochondrial small ribosomal subunit"/>
    <property type="evidence" value="ECO:0007669"/>
    <property type="project" value="UniProtKB-ARBA"/>
</dbReference>
<keyword evidence="12" id="KW-1185">Reference proteome</keyword>
<dbReference type="InterPro" id="IPR040054">
    <property type="entry name" value="MRPS18B"/>
</dbReference>
<evidence type="ECO:0000256" key="9">
    <source>
        <dbReference type="ARBA" id="ARBA00035130"/>
    </source>
</evidence>
<accession>A0A8C5QLA9</accession>
<evidence type="ECO:0000256" key="2">
    <source>
        <dbReference type="ARBA" id="ARBA00006136"/>
    </source>
</evidence>
<reference evidence="11" key="2">
    <citation type="submission" date="2025-09" db="UniProtKB">
        <authorList>
            <consortium name="Ensembl"/>
        </authorList>
    </citation>
    <scope>IDENTIFICATION</scope>
</reference>
<evidence type="ECO:0000313" key="11">
    <source>
        <dbReference type="Ensembl" id="ENSLLEP00000039402.1"/>
    </source>
</evidence>
<dbReference type="GeneTree" id="ENSGT00390000010554"/>
<dbReference type="PANTHER" id="PTHR13329:SF2">
    <property type="entry name" value="SMALL RIBOSOMAL SUBUNIT PROTEIN MS40"/>
    <property type="match status" value="1"/>
</dbReference>
<evidence type="ECO:0000256" key="7">
    <source>
        <dbReference type="ARBA" id="ARBA00023274"/>
    </source>
</evidence>
<dbReference type="InterPro" id="IPR036870">
    <property type="entry name" value="Ribosomal_bS18_sf"/>
</dbReference>
<dbReference type="PANTHER" id="PTHR13329">
    <property type="entry name" value="MITOCHONDRIAL RIBOSOMAL PROTEIN S18B"/>
    <property type="match status" value="1"/>
</dbReference>
<evidence type="ECO:0000256" key="1">
    <source>
        <dbReference type="ARBA" id="ARBA00004173"/>
    </source>
</evidence>
<keyword evidence="3" id="KW-0597">Phosphoprotein</keyword>
<organism evidence="11 12">
    <name type="scientific">Leptobrachium leishanense</name>
    <name type="common">Leishan spiny toad</name>
    <dbReference type="NCBI Taxonomy" id="445787"/>
    <lineage>
        <taxon>Eukaryota</taxon>
        <taxon>Metazoa</taxon>
        <taxon>Chordata</taxon>
        <taxon>Craniata</taxon>
        <taxon>Vertebrata</taxon>
        <taxon>Euteleostomi</taxon>
        <taxon>Amphibia</taxon>
        <taxon>Batrachia</taxon>
        <taxon>Anura</taxon>
        <taxon>Pelobatoidea</taxon>
        <taxon>Megophryidae</taxon>
        <taxon>Leptobrachium</taxon>
    </lineage>
</organism>
<evidence type="ECO:0000256" key="8">
    <source>
        <dbReference type="ARBA" id="ARBA00032055"/>
    </source>
</evidence>
<dbReference type="OrthoDB" id="21463at2759"/>
<evidence type="ECO:0000256" key="10">
    <source>
        <dbReference type="ARBA" id="ARBA00035515"/>
    </source>
</evidence>
<dbReference type="GO" id="GO:0003735">
    <property type="term" value="F:structural constituent of ribosome"/>
    <property type="evidence" value="ECO:0007669"/>
    <property type="project" value="InterPro"/>
</dbReference>
<dbReference type="Proteomes" id="UP000694569">
    <property type="component" value="Unplaced"/>
</dbReference>
<dbReference type="AlphaFoldDB" id="A0A8C5QLA9"/>
<comment type="similarity">
    <text evidence="2">Belongs to the bacterial ribosomal protein bS18 family. Mitochondrion-specific ribosomal protein mS40 subfamily.</text>
</comment>
<keyword evidence="4" id="KW-0809">Transit peptide</keyword>
<reference evidence="11" key="1">
    <citation type="submission" date="2025-08" db="UniProtKB">
        <authorList>
            <consortium name="Ensembl"/>
        </authorList>
    </citation>
    <scope>IDENTIFICATION</scope>
</reference>
<dbReference type="GO" id="GO:0032543">
    <property type="term" value="P:mitochondrial translation"/>
    <property type="evidence" value="ECO:0007669"/>
    <property type="project" value="InterPro"/>
</dbReference>
<name>A0A8C5QLA9_9ANUR</name>
<gene>
    <name evidence="11" type="primary">MRPS18B</name>
</gene>
<dbReference type="FunFam" id="4.10.640.10:FF:000008">
    <property type="entry name" value="28S ribosomal protein S18b, mitochondrial"/>
    <property type="match status" value="1"/>
</dbReference>
<keyword evidence="6" id="KW-0496">Mitochondrion</keyword>